<dbReference type="InterPro" id="IPR050957">
    <property type="entry name" value="BMP_lipoprotein"/>
</dbReference>
<keyword evidence="2" id="KW-1003">Cell membrane</keyword>
<feature type="domain" description="ABC transporter substrate-binding protein PnrA-like" evidence="6">
    <location>
        <begin position="37"/>
        <end position="239"/>
    </location>
</feature>
<dbReference type="Proteomes" id="UP001211065">
    <property type="component" value="Unassembled WGS sequence"/>
</dbReference>
<reference evidence="7" key="1">
    <citation type="submission" date="2020-05" db="EMBL/GenBank/DDBJ databases">
        <title>Phylogenomic resolution of chytrid fungi.</title>
        <authorList>
            <person name="Stajich J.E."/>
            <person name="Amses K."/>
            <person name="Simmons R."/>
            <person name="Seto K."/>
            <person name="Myers J."/>
            <person name="Bonds A."/>
            <person name="Quandt C.A."/>
            <person name="Barry K."/>
            <person name="Liu P."/>
            <person name="Grigoriev I."/>
            <person name="Longcore J.E."/>
            <person name="James T.Y."/>
        </authorList>
    </citation>
    <scope>NUCLEOTIDE SEQUENCE</scope>
    <source>
        <strain evidence="7">JEL0476</strain>
    </source>
</reference>
<organism evidence="7 8">
    <name type="scientific">Clydaea vesicula</name>
    <dbReference type="NCBI Taxonomy" id="447962"/>
    <lineage>
        <taxon>Eukaryota</taxon>
        <taxon>Fungi</taxon>
        <taxon>Fungi incertae sedis</taxon>
        <taxon>Chytridiomycota</taxon>
        <taxon>Chytridiomycota incertae sedis</taxon>
        <taxon>Chytridiomycetes</taxon>
        <taxon>Lobulomycetales</taxon>
        <taxon>Lobulomycetaceae</taxon>
        <taxon>Clydaea</taxon>
    </lineage>
</organism>
<evidence type="ECO:0000256" key="2">
    <source>
        <dbReference type="ARBA" id="ARBA00022475"/>
    </source>
</evidence>
<dbReference type="PANTHER" id="PTHR34296:SF2">
    <property type="entry name" value="ABC TRANSPORTER GUANOSINE-BINDING PROTEIN NUPN"/>
    <property type="match status" value="1"/>
</dbReference>
<proteinExistence type="predicted"/>
<evidence type="ECO:0000256" key="5">
    <source>
        <dbReference type="ARBA" id="ARBA00023288"/>
    </source>
</evidence>
<evidence type="ECO:0000256" key="1">
    <source>
        <dbReference type="ARBA" id="ARBA00004236"/>
    </source>
</evidence>
<dbReference type="PANTHER" id="PTHR34296">
    <property type="entry name" value="TRANSCRIPTIONAL ACTIVATOR PROTEIN MED"/>
    <property type="match status" value="1"/>
</dbReference>
<comment type="subcellular location">
    <subcellularLocation>
        <location evidence="1">Cell membrane</location>
    </subcellularLocation>
</comment>
<evidence type="ECO:0000313" key="7">
    <source>
        <dbReference type="EMBL" id="KAJ3199266.1"/>
    </source>
</evidence>
<dbReference type="CDD" id="cd06354">
    <property type="entry name" value="PBP1_PrnA-like"/>
    <property type="match status" value="1"/>
</dbReference>
<evidence type="ECO:0000256" key="3">
    <source>
        <dbReference type="ARBA" id="ARBA00022729"/>
    </source>
</evidence>
<evidence type="ECO:0000259" key="6">
    <source>
        <dbReference type="Pfam" id="PF02608"/>
    </source>
</evidence>
<keyword evidence="8" id="KW-1185">Reference proteome</keyword>
<accession>A0AAD5TUP3</accession>
<dbReference type="EMBL" id="JADGJW010002152">
    <property type="protein sequence ID" value="KAJ3199266.1"/>
    <property type="molecule type" value="Genomic_DNA"/>
</dbReference>
<dbReference type="InterPro" id="IPR003760">
    <property type="entry name" value="PnrA-like"/>
</dbReference>
<keyword evidence="5" id="KW-0449">Lipoprotein</keyword>
<protein>
    <recommendedName>
        <fullName evidence="6">ABC transporter substrate-binding protein PnrA-like domain-containing protein</fullName>
    </recommendedName>
</protein>
<dbReference type="AlphaFoldDB" id="A0AAD5TUP3"/>
<dbReference type="Pfam" id="PF02608">
    <property type="entry name" value="Bmp"/>
    <property type="match status" value="1"/>
</dbReference>
<name>A0AAD5TUP3_9FUNG</name>
<sequence>MQGCENGVGGNRNYTCKFLVKTDTVLDYIAENSEKILLVATFSTLTHIQLLAPKYPNIYFTCFESFVPDNLPNNTQGISFAEEELGFMAGALAGSVSTTKVVGIVAGLPYGALTRFAYGFLKGVKYICSQCQVLGRWVPDPNWNNVTLAVAQVDEYISKSCDVIFGAAGAMGSSAIKYAASKQKFVIGVDADEYNTTFADHSDPSSEYILTSAIKKFPVVVSIIISNAIHGKFKSGNSIFGYYNNAE</sequence>
<evidence type="ECO:0000313" key="8">
    <source>
        <dbReference type="Proteomes" id="UP001211065"/>
    </source>
</evidence>
<evidence type="ECO:0000256" key="4">
    <source>
        <dbReference type="ARBA" id="ARBA00023136"/>
    </source>
</evidence>
<gene>
    <name evidence="7" type="ORF">HK099_003244</name>
</gene>
<feature type="non-terminal residue" evidence="7">
    <location>
        <position position="1"/>
    </location>
</feature>
<comment type="caution">
    <text evidence="7">The sequence shown here is derived from an EMBL/GenBank/DDBJ whole genome shotgun (WGS) entry which is preliminary data.</text>
</comment>
<keyword evidence="3" id="KW-0732">Signal</keyword>
<dbReference type="Gene3D" id="3.40.50.2300">
    <property type="match status" value="2"/>
</dbReference>
<dbReference type="GO" id="GO:0005886">
    <property type="term" value="C:plasma membrane"/>
    <property type="evidence" value="ECO:0007669"/>
    <property type="project" value="UniProtKB-SubCell"/>
</dbReference>
<keyword evidence="4" id="KW-0472">Membrane</keyword>